<keyword evidence="2 5" id="KW-0812">Transmembrane</keyword>
<dbReference type="EMBL" id="DVJP01000015">
    <property type="protein sequence ID" value="HIS75411.1"/>
    <property type="molecule type" value="Genomic_DNA"/>
</dbReference>
<evidence type="ECO:0000256" key="1">
    <source>
        <dbReference type="ARBA" id="ARBA00004141"/>
    </source>
</evidence>
<dbReference type="PANTHER" id="PTHR43427">
    <property type="entry name" value="CHLORIDE CHANNEL PROTEIN CLC-E"/>
    <property type="match status" value="1"/>
</dbReference>
<feature type="transmembrane region" description="Helical" evidence="5">
    <location>
        <begin position="85"/>
        <end position="104"/>
    </location>
</feature>
<dbReference type="SUPFAM" id="SSF81340">
    <property type="entry name" value="Clc chloride channel"/>
    <property type="match status" value="1"/>
</dbReference>
<feature type="transmembrane region" description="Helical" evidence="5">
    <location>
        <begin position="311"/>
        <end position="331"/>
    </location>
</feature>
<feature type="transmembrane region" description="Helical" evidence="5">
    <location>
        <begin position="137"/>
        <end position="162"/>
    </location>
</feature>
<reference evidence="6" key="2">
    <citation type="journal article" date="2021" name="PeerJ">
        <title>Extensive microbial diversity within the chicken gut microbiome revealed by metagenomics and culture.</title>
        <authorList>
            <person name="Gilroy R."/>
            <person name="Ravi A."/>
            <person name="Getino M."/>
            <person name="Pursley I."/>
            <person name="Horton D.L."/>
            <person name="Alikhan N.F."/>
            <person name="Baker D."/>
            <person name="Gharbi K."/>
            <person name="Hall N."/>
            <person name="Watson M."/>
            <person name="Adriaenssens E.M."/>
            <person name="Foster-Nyarko E."/>
            <person name="Jarju S."/>
            <person name="Secka A."/>
            <person name="Antonio M."/>
            <person name="Oren A."/>
            <person name="Chaudhuri R.R."/>
            <person name="La Ragione R."/>
            <person name="Hildebrand F."/>
            <person name="Pallen M.J."/>
        </authorList>
    </citation>
    <scope>NUCLEOTIDE SEQUENCE</scope>
    <source>
        <strain evidence="6">CHK199-13235</strain>
    </source>
</reference>
<proteinExistence type="predicted"/>
<feature type="transmembrane region" description="Helical" evidence="5">
    <location>
        <begin position="248"/>
        <end position="266"/>
    </location>
</feature>
<evidence type="ECO:0000256" key="4">
    <source>
        <dbReference type="ARBA" id="ARBA00023136"/>
    </source>
</evidence>
<comment type="caution">
    <text evidence="6">The sequence shown here is derived from an EMBL/GenBank/DDBJ whole genome shotgun (WGS) entry which is preliminary data.</text>
</comment>
<dbReference type="Proteomes" id="UP000824002">
    <property type="component" value="Unassembled WGS sequence"/>
</dbReference>
<dbReference type="PANTHER" id="PTHR43427:SF12">
    <property type="entry name" value="CHLORIDE TRANSPORTER"/>
    <property type="match status" value="1"/>
</dbReference>
<feature type="transmembrane region" description="Helical" evidence="5">
    <location>
        <begin position="212"/>
        <end position="236"/>
    </location>
</feature>
<evidence type="ECO:0000256" key="3">
    <source>
        <dbReference type="ARBA" id="ARBA00022989"/>
    </source>
</evidence>
<keyword evidence="4 5" id="KW-0472">Membrane</keyword>
<evidence type="ECO:0000256" key="5">
    <source>
        <dbReference type="SAM" id="Phobius"/>
    </source>
</evidence>
<gene>
    <name evidence="6" type="ORF">IAB51_01245</name>
</gene>
<feature type="transmembrane region" description="Helical" evidence="5">
    <location>
        <begin position="12"/>
        <end position="33"/>
    </location>
</feature>
<sequence>MPHSLGVFLKWTGFSILCGVPIGLAGAAFHYLIEEATHFREGHSFIIWLLPLAGVLIAWMYKAAGMETDGGTNTVLSSVRSEKVLRFRTAPLIFVSTILTHLFGGSAGREGAALQLGGSIGVQLGRMLRLDARSQHLLTLCGMSACFAALFGTPLTAALFAMEVVNVGAMYYAALVPCLFSALIGAGIAGWLGAAPTAFALENVPALSLETAAQAAGLGLLCAGISILFCVAVHGAAHGYRRFFPNTLVRAAVGGLLVAALTFLLGTTDYNGAGMGIVTQAIAGEARPEAFLLKILFTALTLGAGFRGGEIVPVFFVGATFGCAAAPLLGLAPGFGAALGLVSVFCGVVNCPLASLMLGFELFGGQGLPLFAVSAAVSYMLSGYFGLYSSQRFFYSKTELMRVHWSAWQ</sequence>
<dbReference type="InterPro" id="IPR001807">
    <property type="entry name" value="ClC"/>
</dbReference>
<evidence type="ECO:0000256" key="2">
    <source>
        <dbReference type="ARBA" id="ARBA00022692"/>
    </source>
</evidence>
<accession>A0A9D1JYR0</accession>
<comment type="subcellular location">
    <subcellularLocation>
        <location evidence="1">Membrane</location>
        <topology evidence="1">Multi-pass membrane protein</topology>
    </subcellularLocation>
</comment>
<dbReference type="Pfam" id="PF00654">
    <property type="entry name" value="Voltage_CLC"/>
    <property type="match status" value="1"/>
</dbReference>
<dbReference type="GO" id="GO:0015108">
    <property type="term" value="F:chloride transmembrane transporter activity"/>
    <property type="evidence" value="ECO:0007669"/>
    <property type="project" value="InterPro"/>
</dbReference>
<dbReference type="InterPro" id="IPR050368">
    <property type="entry name" value="ClC-type_chloride_channel"/>
</dbReference>
<organism evidence="6 7">
    <name type="scientific">Candidatus Merdivicinus excrementipullorum</name>
    <dbReference type="NCBI Taxonomy" id="2840867"/>
    <lineage>
        <taxon>Bacteria</taxon>
        <taxon>Bacillati</taxon>
        <taxon>Bacillota</taxon>
        <taxon>Clostridia</taxon>
        <taxon>Eubacteriales</taxon>
        <taxon>Oscillospiraceae</taxon>
        <taxon>Oscillospiraceae incertae sedis</taxon>
        <taxon>Candidatus Merdivicinus</taxon>
    </lineage>
</organism>
<dbReference type="InterPro" id="IPR014743">
    <property type="entry name" value="Cl-channel_core"/>
</dbReference>
<feature type="transmembrane region" description="Helical" evidence="5">
    <location>
        <begin position="169"/>
        <end position="192"/>
    </location>
</feature>
<evidence type="ECO:0000313" key="6">
    <source>
        <dbReference type="EMBL" id="HIS75411.1"/>
    </source>
</evidence>
<feature type="transmembrane region" description="Helical" evidence="5">
    <location>
        <begin position="338"/>
        <end position="360"/>
    </location>
</feature>
<keyword evidence="3 5" id="KW-1133">Transmembrane helix</keyword>
<reference evidence="6" key="1">
    <citation type="submission" date="2020-10" db="EMBL/GenBank/DDBJ databases">
        <authorList>
            <person name="Gilroy R."/>
        </authorList>
    </citation>
    <scope>NUCLEOTIDE SEQUENCE</scope>
    <source>
        <strain evidence="6">CHK199-13235</strain>
    </source>
</reference>
<name>A0A9D1JYR0_9FIRM</name>
<protein>
    <submittedName>
        <fullName evidence="6">Chloride channel protein</fullName>
    </submittedName>
</protein>
<evidence type="ECO:0000313" key="7">
    <source>
        <dbReference type="Proteomes" id="UP000824002"/>
    </source>
</evidence>
<feature type="transmembrane region" description="Helical" evidence="5">
    <location>
        <begin position="45"/>
        <end position="64"/>
    </location>
</feature>
<dbReference type="Gene3D" id="1.10.3080.10">
    <property type="entry name" value="Clc chloride channel"/>
    <property type="match status" value="1"/>
</dbReference>
<dbReference type="AlphaFoldDB" id="A0A9D1JYR0"/>
<dbReference type="GO" id="GO:0016020">
    <property type="term" value="C:membrane"/>
    <property type="evidence" value="ECO:0007669"/>
    <property type="project" value="UniProtKB-SubCell"/>
</dbReference>
<feature type="transmembrane region" description="Helical" evidence="5">
    <location>
        <begin position="366"/>
        <end position="387"/>
    </location>
</feature>